<dbReference type="Gene3D" id="2.30.30.280">
    <property type="entry name" value="Adenine nucleotide alpha hydrolases-like domains"/>
    <property type="match status" value="1"/>
</dbReference>
<keyword evidence="7" id="KW-0547">Nucleotide-binding</keyword>
<dbReference type="InterPro" id="IPR046885">
    <property type="entry name" value="MnmA-like_C"/>
</dbReference>
<evidence type="ECO:0000256" key="4">
    <source>
        <dbReference type="ARBA" id="ARBA00022555"/>
    </source>
</evidence>
<dbReference type="GO" id="GO:0000049">
    <property type="term" value="F:tRNA binding"/>
    <property type="evidence" value="ECO:0007669"/>
    <property type="project" value="UniProtKB-KW"/>
</dbReference>
<dbReference type="PANTHER" id="PTHR11933:SF5">
    <property type="entry name" value="MITOCHONDRIAL TRNA-SPECIFIC 2-THIOURIDYLASE 1"/>
    <property type="match status" value="1"/>
</dbReference>
<evidence type="ECO:0000259" key="12">
    <source>
        <dbReference type="Pfam" id="PF20258"/>
    </source>
</evidence>
<name>A0A4T0H3F1_WALIC</name>
<dbReference type="EMBL" id="SPOF01000056">
    <property type="protein sequence ID" value="TIB08587.1"/>
    <property type="molecule type" value="Genomic_DNA"/>
</dbReference>
<organism evidence="14 15">
    <name type="scientific">Wallemia ichthyophaga</name>
    <dbReference type="NCBI Taxonomy" id="245174"/>
    <lineage>
        <taxon>Eukaryota</taxon>
        <taxon>Fungi</taxon>
        <taxon>Dikarya</taxon>
        <taxon>Basidiomycota</taxon>
        <taxon>Wallemiomycotina</taxon>
        <taxon>Wallemiomycetes</taxon>
        <taxon>Wallemiales</taxon>
        <taxon>Wallemiaceae</taxon>
        <taxon>Wallemia</taxon>
    </lineage>
</organism>
<dbReference type="AlphaFoldDB" id="A0A4T0H3F1"/>
<evidence type="ECO:0000313" key="14">
    <source>
        <dbReference type="EMBL" id="TIB08587.1"/>
    </source>
</evidence>
<evidence type="ECO:0000256" key="9">
    <source>
        <dbReference type="ARBA" id="ARBA00022884"/>
    </source>
</evidence>
<evidence type="ECO:0000256" key="8">
    <source>
        <dbReference type="ARBA" id="ARBA00022840"/>
    </source>
</evidence>
<dbReference type="Pfam" id="PF03054">
    <property type="entry name" value="tRNA_Me_trans"/>
    <property type="match status" value="1"/>
</dbReference>
<dbReference type="PANTHER" id="PTHR11933">
    <property type="entry name" value="TRNA 5-METHYLAMINOMETHYL-2-THIOURIDYLATE -METHYLTRANSFERASE"/>
    <property type="match status" value="1"/>
</dbReference>
<dbReference type="GO" id="GO:0002143">
    <property type="term" value="P:tRNA wobble position uridine thiolation"/>
    <property type="evidence" value="ECO:0007669"/>
    <property type="project" value="TreeGrafter"/>
</dbReference>
<dbReference type="InterPro" id="IPR014729">
    <property type="entry name" value="Rossmann-like_a/b/a_fold"/>
</dbReference>
<dbReference type="Gene3D" id="3.40.50.620">
    <property type="entry name" value="HUPs"/>
    <property type="match status" value="1"/>
</dbReference>
<evidence type="ECO:0000259" key="13">
    <source>
        <dbReference type="Pfam" id="PF20259"/>
    </source>
</evidence>
<accession>A0A4T0H3F1</accession>
<dbReference type="OrthoDB" id="3685at2759"/>
<comment type="function">
    <text evidence="1">Catalyzes the 2-thiolation of uridine at the wobble position (U34) of mitochondrial tRNA(Lys), tRNA(Glu) and tRNA(Gln). Required for the formation of 5-taurinomethyl-2-thiouridine (tm5s2U) of mitochondrial tRNA(Lys), tRNA(Glu), and tRNA(Gln) at the wobble position. ATP is required to activate the C2 atom of the wobble base.</text>
</comment>
<dbReference type="InterPro" id="IPR046884">
    <property type="entry name" value="MnmA-like_central"/>
</dbReference>
<feature type="domain" description="tRNA-specific 2-thiouridylase MnmA-like central" evidence="13">
    <location>
        <begin position="224"/>
        <end position="281"/>
    </location>
</feature>
<evidence type="ECO:0000313" key="15">
    <source>
        <dbReference type="Proteomes" id="UP000306954"/>
    </source>
</evidence>
<dbReference type="Pfam" id="PF20258">
    <property type="entry name" value="tRNA_Me_trans_C"/>
    <property type="match status" value="1"/>
</dbReference>
<protein>
    <recommendedName>
        <fullName evidence="3">tRNA-5-taurinomethyluridine 2-sulfurtransferase</fullName>
        <ecNumber evidence="3">2.8.1.14</ecNumber>
    </recommendedName>
</protein>
<dbReference type="InterPro" id="IPR023382">
    <property type="entry name" value="MnmA-like_central_sf"/>
</dbReference>
<evidence type="ECO:0000256" key="5">
    <source>
        <dbReference type="ARBA" id="ARBA00022679"/>
    </source>
</evidence>
<evidence type="ECO:0000256" key="2">
    <source>
        <dbReference type="ARBA" id="ARBA00006191"/>
    </source>
</evidence>
<dbReference type="Proteomes" id="UP000306954">
    <property type="component" value="Unassembled WGS sequence"/>
</dbReference>
<dbReference type="GO" id="GO:0005524">
    <property type="term" value="F:ATP binding"/>
    <property type="evidence" value="ECO:0007669"/>
    <property type="project" value="UniProtKB-KW"/>
</dbReference>
<dbReference type="SUPFAM" id="SSF52402">
    <property type="entry name" value="Adenine nucleotide alpha hydrolases-like"/>
    <property type="match status" value="1"/>
</dbReference>
<keyword evidence="10" id="KW-1015">Disulfide bond</keyword>
<dbReference type="EC" id="2.8.1.14" evidence="3"/>
<keyword evidence="4" id="KW-0820">tRNA-binding</keyword>
<dbReference type="NCBIfam" id="TIGR00420">
    <property type="entry name" value="trmU"/>
    <property type="match status" value="1"/>
</dbReference>
<keyword evidence="8" id="KW-0067">ATP-binding</keyword>
<keyword evidence="6" id="KW-0819">tRNA processing</keyword>
<comment type="similarity">
    <text evidence="2">Belongs to the MnmA/TRMU family.</text>
</comment>
<evidence type="ECO:0000256" key="6">
    <source>
        <dbReference type="ARBA" id="ARBA00022694"/>
    </source>
</evidence>
<evidence type="ECO:0000256" key="1">
    <source>
        <dbReference type="ARBA" id="ARBA00003986"/>
    </source>
</evidence>
<dbReference type="GO" id="GO:0005739">
    <property type="term" value="C:mitochondrion"/>
    <property type="evidence" value="ECO:0007669"/>
    <property type="project" value="TreeGrafter"/>
</dbReference>
<dbReference type="NCBIfam" id="NF001138">
    <property type="entry name" value="PRK00143.1"/>
    <property type="match status" value="1"/>
</dbReference>
<comment type="catalytic activity">
    <reaction evidence="11">
        <text>5-taurinomethyluridine(34) in tRNA + S-sulfanyl-L-cysteinyl-[protein] + AH2 + ATP = 5-taurinomethyl-2-thiouridine(34) in tRNA + L-cysteinyl-[protein] + A + AMP + diphosphate + H(+)</text>
        <dbReference type="Rhea" id="RHEA:47040"/>
        <dbReference type="Rhea" id="RHEA-COMP:10131"/>
        <dbReference type="Rhea" id="RHEA-COMP:11726"/>
        <dbReference type="Rhea" id="RHEA-COMP:11732"/>
        <dbReference type="Rhea" id="RHEA-COMP:11733"/>
        <dbReference type="ChEBI" id="CHEBI:13193"/>
        <dbReference type="ChEBI" id="CHEBI:15378"/>
        <dbReference type="ChEBI" id="CHEBI:17499"/>
        <dbReference type="ChEBI" id="CHEBI:29950"/>
        <dbReference type="ChEBI" id="CHEBI:30616"/>
        <dbReference type="ChEBI" id="CHEBI:33019"/>
        <dbReference type="ChEBI" id="CHEBI:61963"/>
        <dbReference type="ChEBI" id="CHEBI:87171"/>
        <dbReference type="ChEBI" id="CHEBI:87172"/>
        <dbReference type="ChEBI" id="CHEBI:456215"/>
        <dbReference type="EC" id="2.8.1.14"/>
    </reaction>
</comment>
<evidence type="ECO:0000256" key="11">
    <source>
        <dbReference type="ARBA" id="ARBA00049564"/>
    </source>
</evidence>
<reference evidence="14 15" key="1">
    <citation type="submission" date="2019-03" db="EMBL/GenBank/DDBJ databases">
        <title>Sequencing 23 genomes of Wallemia ichthyophaga.</title>
        <authorList>
            <person name="Gostincar C."/>
        </authorList>
    </citation>
    <scope>NUCLEOTIDE SEQUENCE [LARGE SCALE GENOMIC DNA]</scope>
    <source>
        <strain evidence="14 15">EXF-8621</strain>
    </source>
</reference>
<dbReference type="InterPro" id="IPR004506">
    <property type="entry name" value="MnmA-like"/>
</dbReference>
<dbReference type="CDD" id="cd01998">
    <property type="entry name" value="MnmA_TRMU-like"/>
    <property type="match status" value="1"/>
</dbReference>
<keyword evidence="9" id="KW-0694">RNA-binding</keyword>
<dbReference type="Gene3D" id="2.40.30.10">
    <property type="entry name" value="Translation factors"/>
    <property type="match status" value="1"/>
</dbReference>
<comment type="caution">
    <text evidence="14">The sequence shown here is derived from an EMBL/GenBank/DDBJ whole genome shotgun (WGS) entry which is preliminary data.</text>
</comment>
<proteinExistence type="inferred from homology"/>
<keyword evidence="5" id="KW-0808">Transferase</keyword>
<dbReference type="Pfam" id="PF20259">
    <property type="entry name" value="tRNA_Me_trans_M"/>
    <property type="match status" value="1"/>
</dbReference>
<dbReference type="GO" id="GO:0016783">
    <property type="term" value="F:sulfurtransferase activity"/>
    <property type="evidence" value="ECO:0007669"/>
    <property type="project" value="InterPro"/>
</dbReference>
<gene>
    <name evidence="14" type="ORF">E3P90_03636</name>
</gene>
<evidence type="ECO:0000256" key="10">
    <source>
        <dbReference type="ARBA" id="ARBA00023157"/>
    </source>
</evidence>
<evidence type="ECO:0000256" key="7">
    <source>
        <dbReference type="ARBA" id="ARBA00022741"/>
    </source>
</evidence>
<sequence length="380" mass="42368">MLGRLSSATNQNKRAIIAMSGGVDSSVAAALLSQQSSYTVQPVFMRNWDTRDEYTHSTPGGVKGCEWEIDYVNAKAVCTHLNLPQPQLVDLSSEYWLRVFSPSLDIWRNGQTPNPDIACNRHIKFDALAHKVLKGDDDVLVTGHYAQVDTLTGTLSRAVDRNKDQSYYLSAVNKNILNRVLLPLGSLHKQHTRFLAHSLNLPNANRDESMGICFIGERRHFGSWLDDYIHTKKGLFITPHGHSLGEHNGLHHYTIGQKARIGGVPKKLYVAAKKGNDVVVVDSPQHNLLKCKTIITHADINWLVSMDHLPNTPFEATAQVRHRQLESRCTVQVEHDHLMVTYQHFEMAVAPGQTCAIYMGDVCIASATIDKTISVDGILH</sequence>
<feature type="domain" description="tRNA-specific 2-thiouridylase MnmA-like C-terminal" evidence="12">
    <location>
        <begin position="294"/>
        <end position="369"/>
    </location>
</feature>
<evidence type="ECO:0000256" key="3">
    <source>
        <dbReference type="ARBA" id="ARBA00011953"/>
    </source>
</evidence>